<reference evidence="2" key="1">
    <citation type="submission" date="2021-05" db="EMBL/GenBank/DDBJ databases">
        <title>Novel Bacillus species.</title>
        <authorList>
            <person name="Liu G."/>
        </authorList>
    </citation>
    <scope>NUCLEOTIDE SEQUENCE</scope>
    <source>
        <strain evidence="2">FJAT-49825</strain>
    </source>
</reference>
<dbReference type="Proteomes" id="UP000679749">
    <property type="component" value="Unassembled WGS sequence"/>
</dbReference>
<name>A0A942U8E4_9BACI</name>
<proteinExistence type="predicted"/>
<evidence type="ECO:0000259" key="1">
    <source>
        <dbReference type="PROSITE" id="PS50965"/>
    </source>
</evidence>
<dbReference type="PROSITE" id="PS50965">
    <property type="entry name" value="NERD"/>
    <property type="match status" value="1"/>
</dbReference>
<keyword evidence="3" id="KW-1185">Reference proteome</keyword>
<dbReference type="InterPro" id="IPR011528">
    <property type="entry name" value="NERD"/>
</dbReference>
<organism evidence="2 3">
    <name type="scientific">Neobacillus rhizophilus</name>
    <dbReference type="NCBI Taxonomy" id="2833579"/>
    <lineage>
        <taxon>Bacteria</taxon>
        <taxon>Bacillati</taxon>
        <taxon>Bacillota</taxon>
        <taxon>Bacilli</taxon>
        <taxon>Bacillales</taxon>
        <taxon>Bacillaceae</taxon>
        <taxon>Neobacillus</taxon>
    </lineage>
</organism>
<evidence type="ECO:0000313" key="2">
    <source>
        <dbReference type="EMBL" id="MBS4215405.1"/>
    </source>
</evidence>
<accession>A0A942U8E4</accession>
<feature type="domain" description="NERD" evidence="1">
    <location>
        <begin position="40"/>
        <end position="161"/>
    </location>
</feature>
<dbReference type="Pfam" id="PF08378">
    <property type="entry name" value="NERD"/>
    <property type="match status" value="1"/>
</dbReference>
<comment type="caution">
    <text evidence="2">The sequence shown here is derived from an EMBL/GenBank/DDBJ whole genome shotgun (WGS) entry which is preliminary data.</text>
</comment>
<gene>
    <name evidence="2" type="ORF">KHA99_23585</name>
</gene>
<protein>
    <submittedName>
        <fullName evidence="2">NERD domain-containing protein</fullName>
    </submittedName>
</protein>
<sequence>MWPVAYKPRTVSEELLILGVLNSRMTLSDGDRHRYLRLKKGYEGEIMFDKLTEQLRCESIILNDLLFTVNNQTFQIDSLIIVPGQIYLYEVKNNEGNYFYELGPESEPESDRLYKLPKTEYTNPLYQLIRSESLLRQLLQTLGVNLPIEAKVIFINPKFTLYQAPLTKPFIFPTQVSSYLEKLDKSPLKLNDYHKRLADKLVSLHIKKSPYTQLPPYRYDQLRKGHTCKICNSFSISVEGKNCICLDCGHEELVTDAVLRCVREIKLLFPGMKITTNIVYEWCGVIESKKRISRILNENYKIIGVGPWAYYE</sequence>
<dbReference type="AlphaFoldDB" id="A0A942U8E4"/>
<dbReference type="EMBL" id="JAGYPF010000005">
    <property type="protein sequence ID" value="MBS4215405.1"/>
    <property type="molecule type" value="Genomic_DNA"/>
</dbReference>
<evidence type="ECO:0000313" key="3">
    <source>
        <dbReference type="Proteomes" id="UP000679749"/>
    </source>
</evidence>